<evidence type="ECO:0000313" key="4">
    <source>
        <dbReference type="Proteomes" id="UP000648352"/>
    </source>
</evidence>
<evidence type="ECO:0000256" key="1">
    <source>
        <dbReference type="SAM" id="MobiDB-lite"/>
    </source>
</evidence>
<evidence type="ECO:0000313" key="3">
    <source>
        <dbReference type="EMBL" id="MBD7956231.1"/>
    </source>
</evidence>
<feature type="region of interest" description="Disordered" evidence="1">
    <location>
        <begin position="1"/>
        <end position="34"/>
    </location>
</feature>
<gene>
    <name evidence="3" type="ORF">H9651_01090</name>
</gene>
<keyword evidence="4" id="KW-1185">Reference proteome</keyword>
<protein>
    <submittedName>
        <fullName evidence="3">Uncharacterized protein</fullName>
    </submittedName>
</protein>
<evidence type="ECO:0000256" key="2">
    <source>
        <dbReference type="SAM" id="Phobius"/>
    </source>
</evidence>
<feature type="compositionally biased region" description="Low complexity" evidence="1">
    <location>
        <begin position="15"/>
        <end position="34"/>
    </location>
</feature>
<name>A0ABR8RYA6_9MICO</name>
<accession>A0ABR8RYA6</accession>
<keyword evidence="2" id="KW-0812">Transmembrane</keyword>
<organism evidence="3 4">
    <name type="scientific">Microbacterium pullorum</name>
    <dbReference type="NCBI Taxonomy" id="2762236"/>
    <lineage>
        <taxon>Bacteria</taxon>
        <taxon>Bacillati</taxon>
        <taxon>Actinomycetota</taxon>
        <taxon>Actinomycetes</taxon>
        <taxon>Micrococcales</taxon>
        <taxon>Microbacteriaceae</taxon>
        <taxon>Microbacterium</taxon>
    </lineage>
</organism>
<keyword evidence="2" id="KW-0472">Membrane</keyword>
<feature type="transmembrane region" description="Helical" evidence="2">
    <location>
        <begin position="98"/>
        <end position="120"/>
    </location>
</feature>
<keyword evidence="2" id="KW-1133">Transmembrane helix</keyword>
<feature type="transmembrane region" description="Helical" evidence="2">
    <location>
        <begin position="64"/>
        <end position="86"/>
    </location>
</feature>
<feature type="transmembrane region" description="Helical" evidence="2">
    <location>
        <begin position="40"/>
        <end position="58"/>
    </location>
</feature>
<dbReference type="Proteomes" id="UP000648352">
    <property type="component" value="Unassembled WGS sequence"/>
</dbReference>
<reference evidence="3 4" key="1">
    <citation type="submission" date="2020-08" db="EMBL/GenBank/DDBJ databases">
        <title>A Genomic Blueprint of the Chicken Gut Microbiome.</title>
        <authorList>
            <person name="Gilroy R."/>
            <person name="Ravi A."/>
            <person name="Getino M."/>
            <person name="Pursley I."/>
            <person name="Horton D.L."/>
            <person name="Alikhan N.-F."/>
            <person name="Baker D."/>
            <person name="Gharbi K."/>
            <person name="Hall N."/>
            <person name="Watson M."/>
            <person name="Adriaenssens E.M."/>
            <person name="Foster-Nyarko E."/>
            <person name="Jarju S."/>
            <person name="Secka A."/>
            <person name="Antonio M."/>
            <person name="Oren A."/>
            <person name="Chaudhuri R."/>
            <person name="La Ragione R.M."/>
            <person name="Hildebrand F."/>
            <person name="Pallen M.J."/>
        </authorList>
    </citation>
    <scope>NUCLEOTIDE SEQUENCE [LARGE SCALE GENOMIC DNA]</scope>
    <source>
        <strain evidence="3 4">Sa4CUA7</strain>
    </source>
</reference>
<sequence>MTDERHRPHGAAQVPDEQPMPAAPDPAQDPNLPAGSASRWLVPAGILGAVAIVLYVIAFTTDQIVLPLVGIVWAVALWAVMFVSGRRESDSAGRGRRLTLLLAVMAVGIVLAFVGIYLVATLGTA</sequence>
<proteinExistence type="predicted"/>
<dbReference type="EMBL" id="JACSQP010000001">
    <property type="protein sequence ID" value="MBD7956231.1"/>
    <property type="molecule type" value="Genomic_DNA"/>
</dbReference>
<comment type="caution">
    <text evidence="3">The sequence shown here is derived from an EMBL/GenBank/DDBJ whole genome shotgun (WGS) entry which is preliminary data.</text>
</comment>
<dbReference type="RefSeq" id="WP_191717256.1">
    <property type="nucleotide sequence ID" value="NZ_JACSQP010000001.1"/>
</dbReference>